<proteinExistence type="predicted"/>
<dbReference type="Pfam" id="PF05430">
    <property type="entry name" value="Methyltransf_30"/>
    <property type="match status" value="1"/>
</dbReference>
<dbReference type="Proteomes" id="UP000295221">
    <property type="component" value="Unassembled WGS sequence"/>
</dbReference>
<dbReference type="NCBIfam" id="NF033855">
    <property type="entry name" value="tRNA_MNMC2"/>
    <property type="match status" value="1"/>
</dbReference>
<dbReference type="PANTHER" id="PTHR39963">
    <property type="entry name" value="SLL0983 PROTEIN"/>
    <property type="match status" value="1"/>
</dbReference>
<dbReference type="EMBL" id="SLWK01000009">
    <property type="protein sequence ID" value="TCO07235.1"/>
    <property type="molecule type" value="Genomic_DNA"/>
</dbReference>
<dbReference type="AlphaFoldDB" id="A0A4R2GG68"/>
<dbReference type="GO" id="GO:0032259">
    <property type="term" value="P:methylation"/>
    <property type="evidence" value="ECO:0007669"/>
    <property type="project" value="UniProtKB-KW"/>
</dbReference>
<feature type="domain" description="MnmC-like methyltransferase" evidence="1">
    <location>
        <begin position="134"/>
        <end position="218"/>
    </location>
</feature>
<dbReference type="InterPro" id="IPR008471">
    <property type="entry name" value="MnmC-like_methylTransf"/>
</dbReference>
<dbReference type="PANTHER" id="PTHR39963:SF1">
    <property type="entry name" value="MNMC-LIKE METHYLTRANSFERASE DOMAIN-CONTAINING PROTEIN"/>
    <property type="match status" value="1"/>
</dbReference>
<dbReference type="GO" id="GO:0016645">
    <property type="term" value="F:oxidoreductase activity, acting on the CH-NH group of donors"/>
    <property type="evidence" value="ECO:0007669"/>
    <property type="project" value="InterPro"/>
</dbReference>
<dbReference type="RefSeq" id="WP_132434255.1">
    <property type="nucleotide sequence ID" value="NZ_SLWK01000009.1"/>
</dbReference>
<name>A0A4R2GG68_9BACT</name>
<dbReference type="Gene3D" id="3.40.50.150">
    <property type="entry name" value="Vaccinia Virus protein VP39"/>
    <property type="match status" value="1"/>
</dbReference>
<dbReference type="InterPro" id="IPR047785">
    <property type="entry name" value="tRNA_MNMC2"/>
</dbReference>
<reference evidence="2 3" key="1">
    <citation type="submission" date="2019-03" db="EMBL/GenBank/DDBJ databases">
        <title>Genomic Encyclopedia of Type Strains, Phase IV (KMG-IV): sequencing the most valuable type-strain genomes for metagenomic binning, comparative biology and taxonomic classification.</title>
        <authorList>
            <person name="Goeker M."/>
        </authorList>
    </citation>
    <scope>NUCLEOTIDE SEQUENCE [LARGE SCALE GENOMIC DNA]</scope>
    <source>
        <strain evidence="2 3">DSM 24179</strain>
    </source>
</reference>
<keyword evidence="2" id="KW-0489">Methyltransferase</keyword>
<dbReference type="InterPro" id="IPR029063">
    <property type="entry name" value="SAM-dependent_MTases_sf"/>
</dbReference>
<dbReference type="GO" id="GO:0004808">
    <property type="term" value="F:tRNA (5-methylaminomethyl-2-thiouridylate)(34)-methyltransferase activity"/>
    <property type="evidence" value="ECO:0007669"/>
    <property type="project" value="InterPro"/>
</dbReference>
<sequence>MNIEIKITSDGSSTLYRPDLNEHYHSINGAITESMHVFIGAGLNNCHSNPVHILEMGFGTGLNALLTLMNKKNQTIVYHAVEKYPVDEKITESVNYPDLLNSSMAKPLYRQLHSAPWNISTSISDTFILKKIEGDIHTYETDILYNLVYFDAFAPDIQPELWTKDLFSKIWKMMDTKGILTTYCAKGDVRRNMQSAGFEVERLAGPPGKREMLRATKP</sequence>
<accession>A0A4R2GG68</accession>
<keyword evidence="3" id="KW-1185">Reference proteome</keyword>
<gene>
    <name evidence="2" type="ORF">EV194_10953</name>
</gene>
<evidence type="ECO:0000313" key="3">
    <source>
        <dbReference type="Proteomes" id="UP000295221"/>
    </source>
</evidence>
<evidence type="ECO:0000259" key="1">
    <source>
        <dbReference type="Pfam" id="PF05430"/>
    </source>
</evidence>
<comment type="caution">
    <text evidence="2">The sequence shown here is derived from an EMBL/GenBank/DDBJ whole genome shotgun (WGS) entry which is preliminary data.</text>
</comment>
<dbReference type="OrthoDB" id="9786494at2"/>
<protein>
    <submittedName>
        <fullName evidence="2">tRNA U34 5-methylaminomethyl-2-thiouridine-forming methyltransferase MnmC</fullName>
    </submittedName>
</protein>
<organism evidence="2 3">
    <name type="scientific">Natronoflexus pectinivorans</name>
    <dbReference type="NCBI Taxonomy" id="682526"/>
    <lineage>
        <taxon>Bacteria</taxon>
        <taxon>Pseudomonadati</taxon>
        <taxon>Bacteroidota</taxon>
        <taxon>Bacteroidia</taxon>
        <taxon>Marinilabiliales</taxon>
        <taxon>Marinilabiliaceae</taxon>
        <taxon>Natronoflexus</taxon>
    </lineage>
</organism>
<keyword evidence="2" id="KW-0808">Transferase</keyword>
<evidence type="ECO:0000313" key="2">
    <source>
        <dbReference type="EMBL" id="TCO07235.1"/>
    </source>
</evidence>